<evidence type="ECO:0000256" key="13">
    <source>
        <dbReference type="RuleBase" id="RU362091"/>
    </source>
</evidence>
<keyword evidence="5 14" id="KW-0812">Transmembrane</keyword>
<evidence type="ECO:0000256" key="10">
    <source>
        <dbReference type="ARBA" id="ARBA00023136"/>
    </source>
</evidence>
<proteinExistence type="inferred from homology"/>
<reference evidence="15 16" key="1">
    <citation type="submission" date="2016-04" db="EMBL/GenBank/DDBJ databases">
        <title>Complete genome sequence of Bacillus oceanisediminis strain 2691.</title>
        <authorList>
            <person name="Jeong H."/>
            <person name="Kim H.J."/>
            <person name="Lee D.-W."/>
        </authorList>
    </citation>
    <scope>NUCLEOTIDE SEQUENCE [LARGE SCALE GENOMIC DNA]</scope>
    <source>
        <strain evidence="15 16">2691</strain>
    </source>
</reference>
<keyword evidence="4" id="KW-1003">Cell membrane</keyword>
<evidence type="ECO:0000256" key="7">
    <source>
        <dbReference type="ARBA" id="ARBA00022989"/>
    </source>
</evidence>
<feature type="transmembrane region" description="Helical" evidence="14">
    <location>
        <begin position="195"/>
        <end position="215"/>
    </location>
</feature>
<feature type="transmembrane region" description="Helical" evidence="14">
    <location>
        <begin position="12"/>
        <end position="30"/>
    </location>
</feature>
<evidence type="ECO:0000256" key="1">
    <source>
        <dbReference type="ARBA" id="ARBA00004651"/>
    </source>
</evidence>
<evidence type="ECO:0000256" key="9">
    <source>
        <dbReference type="ARBA" id="ARBA00023065"/>
    </source>
</evidence>
<evidence type="ECO:0000256" key="12">
    <source>
        <dbReference type="ARBA" id="ARBA00033708"/>
    </source>
</evidence>
<evidence type="ECO:0000313" key="16">
    <source>
        <dbReference type="Proteomes" id="UP000077856"/>
    </source>
</evidence>
<dbReference type="EMBL" id="CP015506">
    <property type="protein sequence ID" value="AND40129.1"/>
    <property type="molecule type" value="Genomic_DNA"/>
</dbReference>
<dbReference type="PROSITE" id="PS50283">
    <property type="entry name" value="NA_SOLUT_SYMP_3"/>
    <property type="match status" value="1"/>
</dbReference>
<comment type="catalytic activity">
    <reaction evidence="12">
        <text>L-proline(in) + Na(+)(in) = L-proline(out) + Na(+)(out)</text>
        <dbReference type="Rhea" id="RHEA:28967"/>
        <dbReference type="ChEBI" id="CHEBI:29101"/>
        <dbReference type="ChEBI" id="CHEBI:60039"/>
    </reaction>
</comment>
<name>A0A160MB80_9BACI</name>
<dbReference type="Proteomes" id="UP000077856">
    <property type="component" value="Chromosome"/>
</dbReference>
<feature type="transmembrane region" description="Helical" evidence="14">
    <location>
        <begin position="42"/>
        <end position="63"/>
    </location>
</feature>
<dbReference type="NCBIfam" id="TIGR00813">
    <property type="entry name" value="sss"/>
    <property type="match status" value="1"/>
</dbReference>
<dbReference type="RefSeq" id="WP_019383157.1">
    <property type="nucleotide sequence ID" value="NZ_CP015506.1"/>
</dbReference>
<keyword evidence="9" id="KW-0406">Ion transport</keyword>
<dbReference type="PANTHER" id="PTHR48086">
    <property type="entry name" value="SODIUM/PROLINE SYMPORTER-RELATED"/>
    <property type="match status" value="1"/>
</dbReference>
<evidence type="ECO:0000256" key="6">
    <source>
        <dbReference type="ARBA" id="ARBA00022847"/>
    </source>
</evidence>
<feature type="transmembrane region" description="Helical" evidence="14">
    <location>
        <begin position="243"/>
        <end position="262"/>
    </location>
</feature>
<keyword evidence="8" id="KW-0915">Sodium</keyword>
<comment type="similarity">
    <text evidence="2 13">Belongs to the sodium:solute symporter (SSF) (TC 2.A.21) family.</text>
</comment>
<protein>
    <submittedName>
        <fullName evidence="15">Sodium:pantothenate symporter</fullName>
    </submittedName>
</protein>
<feature type="transmembrane region" description="Helical" evidence="14">
    <location>
        <begin position="329"/>
        <end position="358"/>
    </location>
</feature>
<dbReference type="eggNOG" id="COG0591">
    <property type="taxonomic scope" value="Bacteria"/>
</dbReference>
<feature type="transmembrane region" description="Helical" evidence="14">
    <location>
        <begin position="379"/>
        <end position="398"/>
    </location>
</feature>
<gene>
    <name evidence="15" type="ORF">A361_13560</name>
</gene>
<keyword evidence="10 14" id="KW-0472">Membrane</keyword>
<feature type="transmembrane region" description="Helical" evidence="14">
    <location>
        <begin position="435"/>
        <end position="455"/>
    </location>
</feature>
<feature type="transmembrane region" description="Helical" evidence="14">
    <location>
        <begin position="128"/>
        <end position="146"/>
    </location>
</feature>
<accession>A0A160MB80</accession>
<dbReference type="InterPro" id="IPR050277">
    <property type="entry name" value="Sodium:Solute_Symporter"/>
</dbReference>
<evidence type="ECO:0000313" key="15">
    <source>
        <dbReference type="EMBL" id="AND40129.1"/>
    </source>
</evidence>
<organism evidence="15 16">
    <name type="scientific">Cytobacillus oceanisediminis 2691</name>
    <dbReference type="NCBI Taxonomy" id="1196031"/>
    <lineage>
        <taxon>Bacteria</taxon>
        <taxon>Bacillati</taxon>
        <taxon>Bacillota</taxon>
        <taxon>Bacilli</taxon>
        <taxon>Bacillales</taxon>
        <taxon>Bacillaceae</taxon>
        <taxon>Cytobacillus</taxon>
    </lineage>
</organism>
<keyword evidence="11" id="KW-0739">Sodium transport</keyword>
<feature type="transmembrane region" description="Helical" evidence="14">
    <location>
        <begin position="461"/>
        <end position="481"/>
    </location>
</feature>
<keyword evidence="7 14" id="KW-1133">Transmembrane helix</keyword>
<dbReference type="AlphaFoldDB" id="A0A160MB80"/>
<dbReference type="Gene3D" id="1.20.1730.10">
    <property type="entry name" value="Sodium/glucose cotransporter"/>
    <property type="match status" value="1"/>
</dbReference>
<dbReference type="PANTHER" id="PTHR48086:SF3">
    <property type="entry name" value="SODIUM_PROLINE SYMPORTER"/>
    <property type="match status" value="1"/>
</dbReference>
<evidence type="ECO:0000256" key="5">
    <source>
        <dbReference type="ARBA" id="ARBA00022692"/>
    </source>
</evidence>
<feature type="transmembrane region" description="Helical" evidence="14">
    <location>
        <begin position="404"/>
        <end position="428"/>
    </location>
</feature>
<evidence type="ECO:0000256" key="14">
    <source>
        <dbReference type="SAM" id="Phobius"/>
    </source>
</evidence>
<evidence type="ECO:0000256" key="2">
    <source>
        <dbReference type="ARBA" id="ARBA00006434"/>
    </source>
</evidence>
<dbReference type="Pfam" id="PF00474">
    <property type="entry name" value="SSF"/>
    <property type="match status" value="1"/>
</dbReference>
<evidence type="ECO:0000256" key="4">
    <source>
        <dbReference type="ARBA" id="ARBA00022475"/>
    </source>
</evidence>
<keyword evidence="6" id="KW-0769">Symport</keyword>
<dbReference type="InterPro" id="IPR001734">
    <property type="entry name" value="Na/solute_symporter"/>
</dbReference>
<dbReference type="InterPro" id="IPR038377">
    <property type="entry name" value="Na/Glc_symporter_sf"/>
</dbReference>
<keyword evidence="3" id="KW-0813">Transport</keyword>
<feature type="transmembrane region" description="Helical" evidence="14">
    <location>
        <begin position="83"/>
        <end position="107"/>
    </location>
</feature>
<dbReference type="STRING" id="1196031.A361_13560"/>
<dbReference type="GO" id="GO:0005886">
    <property type="term" value="C:plasma membrane"/>
    <property type="evidence" value="ECO:0007669"/>
    <property type="project" value="UniProtKB-SubCell"/>
</dbReference>
<evidence type="ECO:0000256" key="8">
    <source>
        <dbReference type="ARBA" id="ARBA00023053"/>
    </source>
</evidence>
<feature type="transmembrane region" description="Helical" evidence="14">
    <location>
        <begin position="283"/>
        <end position="304"/>
    </location>
</feature>
<feature type="transmembrane region" description="Helical" evidence="14">
    <location>
        <begin position="166"/>
        <end position="183"/>
    </location>
</feature>
<dbReference type="CDD" id="cd10322">
    <property type="entry name" value="SLC5sbd"/>
    <property type="match status" value="1"/>
</dbReference>
<dbReference type="KEGG" id="bon:A361_13560"/>
<dbReference type="GO" id="GO:0015293">
    <property type="term" value="F:symporter activity"/>
    <property type="evidence" value="ECO:0007669"/>
    <property type="project" value="UniProtKB-KW"/>
</dbReference>
<evidence type="ECO:0000256" key="3">
    <source>
        <dbReference type="ARBA" id="ARBA00022448"/>
    </source>
</evidence>
<comment type="subcellular location">
    <subcellularLocation>
        <location evidence="1">Cell membrane</location>
        <topology evidence="1">Multi-pass membrane protein</topology>
    </subcellularLocation>
</comment>
<evidence type="ECO:0000256" key="11">
    <source>
        <dbReference type="ARBA" id="ARBA00023201"/>
    </source>
</evidence>
<sequence length="502" mass="54807">MNDLAFAGTDGIIILSAFAIIMLLIGYLSGRGEKNLHHSLSGYYLAGRNLGFIALFFTLYATQYSGNTIVGYAPTAYRTGFSWIQSISFMTIIIGIYLLFAPRLYVIAKKRNFVTPTDWIDHRFKSKAVTLLSIFLMLWGLGNYLLEQLVAIGQAVSGMTGGTIPYQIAVIVFVAVMLAYEWMGGMKAVAFTDVMQGIVLMIGIIVFLIGGLYLVGGNFSDVTRYVADLEPAKTAVPPMEVNINWLSMLLLVGLGASIYPHAVQRIYSAQSEKTLKKSFARMAWMPPITTGLVFMVGIIGIMLFPGLDKTGSEQLVGLMANEIAAINPFYYWIMIIFFGGIVAAIISTADSVLLSFSSMLSNDVYGKFINPKATEHKKVMVGKVCGIIAIIFLLWIAWNPPGTLYEIFVLKFELLVQVFPAFVLGLYWQRLSGKAVFWGMLAGAILAGLLTFTGYKTIYGIHGGVIGLGLNFFICIAGSLLGPAVSKSKVLEEDLSALNLKA</sequence>
<dbReference type="GO" id="GO:0006814">
    <property type="term" value="P:sodium ion transport"/>
    <property type="evidence" value="ECO:0007669"/>
    <property type="project" value="UniProtKB-KW"/>
</dbReference>